<protein>
    <submittedName>
        <fullName evidence="1">DNA polymerase III subunit chi</fullName>
    </submittedName>
</protein>
<evidence type="ECO:0000313" key="1">
    <source>
        <dbReference type="EMBL" id="NML17460.1"/>
    </source>
</evidence>
<keyword evidence="2" id="KW-1185">Reference proteome</keyword>
<dbReference type="GO" id="GO:0003677">
    <property type="term" value="F:DNA binding"/>
    <property type="evidence" value="ECO:0007669"/>
    <property type="project" value="InterPro"/>
</dbReference>
<name>A0A848FGZ7_9BURK</name>
<reference evidence="1 2" key="1">
    <citation type="submission" date="2020-04" db="EMBL/GenBank/DDBJ databases">
        <title>Azohydromonas sp. isolated from soil.</title>
        <authorList>
            <person name="Dahal R.H."/>
        </authorList>
    </citation>
    <scope>NUCLEOTIDE SEQUENCE [LARGE SCALE GENOMIC DNA]</scope>
    <source>
        <strain evidence="1 2">G-1-1-14</strain>
    </source>
</reference>
<dbReference type="GO" id="GO:0006260">
    <property type="term" value="P:DNA replication"/>
    <property type="evidence" value="ECO:0007669"/>
    <property type="project" value="InterPro"/>
</dbReference>
<dbReference type="PANTHER" id="PTHR38767">
    <property type="entry name" value="DNA POLYMERASE III SUBUNIT CHI"/>
    <property type="match status" value="1"/>
</dbReference>
<dbReference type="Gene3D" id="3.40.50.10110">
    <property type="entry name" value="DNA polymerase III subunit chi"/>
    <property type="match status" value="1"/>
</dbReference>
<dbReference type="PANTHER" id="PTHR38767:SF1">
    <property type="entry name" value="DNA POLYMERASE III SUBUNIT CHI"/>
    <property type="match status" value="1"/>
</dbReference>
<dbReference type="InterPro" id="IPR036768">
    <property type="entry name" value="PolIII_chi_sf"/>
</dbReference>
<dbReference type="SUPFAM" id="SSF102400">
    <property type="entry name" value="DNA polymerase III chi subunit"/>
    <property type="match status" value="1"/>
</dbReference>
<gene>
    <name evidence="1" type="ORF">HHL10_21040</name>
</gene>
<dbReference type="InterPro" id="IPR007459">
    <property type="entry name" value="DNA_pol3_chi"/>
</dbReference>
<comment type="caution">
    <text evidence="1">The sequence shown here is derived from an EMBL/GenBank/DDBJ whole genome shotgun (WGS) entry which is preliminary data.</text>
</comment>
<dbReference type="AlphaFoldDB" id="A0A848FGZ7"/>
<accession>A0A848FGZ7</accession>
<dbReference type="EMBL" id="JABBFW010000018">
    <property type="protein sequence ID" value="NML17460.1"/>
    <property type="molecule type" value="Genomic_DNA"/>
</dbReference>
<dbReference type="GO" id="GO:0032298">
    <property type="term" value="P:positive regulation of DNA-templated DNA replication initiation"/>
    <property type="evidence" value="ECO:0007669"/>
    <property type="project" value="TreeGrafter"/>
</dbReference>
<dbReference type="GO" id="GO:0003887">
    <property type="term" value="F:DNA-directed DNA polymerase activity"/>
    <property type="evidence" value="ECO:0007669"/>
    <property type="project" value="InterPro"/>
</dbReference>
<proteinExistence type="predicted"/>
<organism evidence="1 2">
    <name type="scientific">Azohydromonas caseinilytica</name>
    <dbReference type="NCBI Taxonomy" id="2728836"/>
    <lineage>
        <taxon>Bacteria</taxon>
        <taxon>Pseudomonadati</taxon>
        <taxon>Pseudomonadota</taxon>
        <taxon>Betaproteobacteria</taxon>
        <taxon>Burkholderiales</taxon>
        <taxon>Sphaerotilaceae</taxon>
        <taxon>Azohydromonas</taxon>
    </lineage>
</organism>
<dbReference type="Proteomes" id="UP000574067">
    <property type="component" value="Unassembled WGS sequence"/>
</dbReference>
<evidence type="ECO:0000313" key="2">
    <source>
        <dbReference type="Proteomes" id="UP000574067"/>
    </source>
</evidence>
<sequence>MSEVAFHTGVGDKIGYCCRLLRKGYRQQVRMVVAGSADVLARLDQALWLFDVQSFIPHRRLKAGEAVPPALWRTPIWLIEPGAEPPQQGVLLNLGPAVVPGFERFERLIEVVGLDEEDRMAARQRWRAYETQGLRITHHAQNGH</sequence>
<dbReference type="Pfam" id="PF04364">
    <property type="entry name" value="DNA_pol3_chi"/>
    <property type="match status" value="1"/>
</dbReference>